<name>A0ABS3TD02_9BACT</name>
<protein>
    <recommendedName>
        <fullName evidence="3">DUF3575 domain-containing protein</fullName>
    </recommendedName>
</protein>
<reference evidence="1 2" key="1">
    <citation type="submission" date="2021-03" db="EMBL/GenBank/DDBJ databases">
        <authorList>
            <person name="Kim M.K."/>
        </authorList>
    </citation>
    <scope>NUCLEOTIDE SEQUENCE [LARGE SCALE GENOMIC DNA]</scope>
    <source>
        <strain evidence="1 2">BT507</strain>
    </source>
</reference>
<sequence length="184" mass="20730">MTVAAAMAIKLGEQNYLVNRQAEIGLGTYWKLGNKWLLNGIGGAGTAYGERKESGFFSSGYNRGNYQKLFGQAGLAYQKHKGAVGITYRLGRIYYRNIQHNDGRPIPLFRDTRHEYSLFYRHALGNQQKWYVQSILGLSLSSLRPSDDNYRPFASDKWFAAGGGEYLFSIGAVWRPSISARKSQ</sequence>
<evidence type="ECO:0008006" key="3">
    <source>
        <dbReference type="Google" id="ProtNLM"/>
    </source>
</evidence>
<dbReference type="Proteomes" id="UP000670527">
    <property type="component" value="Unassembled WGS sequence"/>
</dbReference>
<dbReference type="EMBL" id="JAGETX010000006">
    <property type="protein sequence ID" value="MBO3271537.1"/>
    <property type="molecule type" value="Genomic_DNA"/>
</dbReference>
<gene>
    <name evidence="1" type="ORF">J4D97_12805</name>
</gene>
<comment type="caution">
    <text evidence="1">The sequence shown here is derived from an EMBL/GenBank/DDBJ whole genome shotgun (WGS) entry which is preliminary data.</text>
</comment>
<proteinExistence type="predicted"/>
<evidence type="ECO:0000313" key="1">
    <source>
        <dbReference type="EMBL" id="MBO3271537.1"/>
    </source>
</evidence>
<accession>A0ABS3TD02</accession>
<evidence type="ECO:0000313" key="2">
    <source>
        <dbReference type="Proteomes" id="UP000670527"/>
    </source>
</evidence>
<keyword evidence="2" id="KW-1185">Reference proteome</keyword>
<dbReference type="RefSeq" id="WP_208307907.1">
    <property type="nucleotide sequence ID" value="NZ_JAGETX010000006.1"/>
</dbReference>
<organism evidence="1 2">
    <name type="scientific">Hymenobacter defluvii</name>
    <dbReference type="NCBI Taxonomy" id="2054411"/>
    <lineage>
        <taxon>Bacteria</taxon>
        <taxon>Pseudomonadati</taxon>
        <taxon>Bacteroidota</taxon>
        <taxon>Cytophagia</taxon>
        <taxon>Cytophagales</taxon>
        <taxon>Hymenobacteraceae</taxon>
        <taxon>Hymenobacter</taxon>
    </lineage>
</organism>